<dbReference type="Proteomes" id="UP000030689">
    <property type="component" value="Unassembled WGS sequence"/>
</dbReference>
<dbReference type="InterPro" id="IPR055294">
    <property type="entry name" value="FBL60-like"/>
</dbReference>
<accession>V4ME12</accession>
<protein>
    <recommendedName>
        <fullName evidence="1">F-box domain-containing protein</fullName>
    </recommendedName>
</protein>
<proteinExistence type="predicted"/>
<feature type="domain" description="F-box" evidence="1">
    <location>
        <begin position="7"/>
        <end position="44"/>
    </location>
</feature>
<keyword evidence="3" id="KW-1185">Reference proteome</keyword>
<sequence>MAHADMITHLSEELILRILSLLPAKDVVVTMVLSKRWKCIVVLVPRLEYDYAMYQYLGVGSRFLRFVYSSLLLHEAPVLESLCLKLYRKSGVLDIGVWV</sequence>
<name>V4ME12_EUTSA</name>
<evidence type="ECO:0000259" key="1">
    <source>
        <dbReference type="Pfam" id="PF00646"/>
    </source>
</evidence>
<evidence type="ECO:0000313" key="3">
    <source>
        <dbReference type="Proteomes" id="UP000030689"/>
    </source>
</evidence>
<dbReference type="InterPro" id="IPR036047">
    <property type="entry name" value="F-box-like_dom_sf"/>
</dbReference>
<dbReference type="Pfam" id="PF00646">
    <property type="entry name" value="F-box"/>
    <property type="match status" value="1"/>
</dbReference>
<dbReference type="EMBL" id="KI517392">
    <property type="protein sequence ID" value="ESQ50748.1"/>
    <property type="molecule type" value="Genomic_DNA"/>
</dbReference>
<dbReference type="InterPro" id="IPR001810">
    <property type="entry name" value="F-box_dom"/>
</dbReference>
<dbReference type="Gene3D" id="1.20.1280.50">
    <property type="match status" value="1"/>
</dbReference>
<dbReference type="PANTHER" id="PTHR31293">
    <property type="entry name" value="RNI-LIKE SUPERFAMILY PROTEIN"/>
    <property type="match status" value="1"/>
</dbReference>
<dbReference type="AlphaFoldDB" id="V4ME12"/>
<reference evidence="2 3" key="1">
    <citation type="journal article" date="2013" name="Front. Plant Sci.">
        <title>The Reference Genome of the Halophytic Plant Eutrema salsugineum.</title>
        <authorList>
            <person name="Yang R."/>
            <person name="Jarvis D.E."/>
            <person name="Chen H."/>
            <person name="Beilstein M.A."/>
            <person name="Grimwood J."/>
            <person name="Jenkins J."/>
            <person name="Shu S."/>
            <person name="Prochnik S."/>
            <person name="Xin M."/>
            <person name="Ma C."/>
            <person name="Schmutz J."/>
            <person name="Wing R.A."/>
            <person name="Mitchell-Olds T."/>
            <person name="Schumaker K.S."/>
            <person name="Wang X."/>
        </authorList>
    </citation>
    <scope>NUCLEOTIDE SEQUENCE [LARGE SCALE GENOMIC DNA]</scope>
</reference>
<organism evidence="2 3">
    <name type="scientific">Eutrema salsugineum</name>
    <name type="common">Saltwater cress</name>
    <name type="synonym">Sisymbrium salsugineum</name>
    <dbReference type="NCBI Taxonomy" id="72664"/>
    <lineage>
        <taxon>Eukaryota</taxon>
        <taxon>Viridiplantae</taxon>
        <taxon>Streptophyta</taxon>
        <taxon>Embryophyta</taxon>
        <taxon>Tracheophyta</taxon>
        <taxon>Spermatophyta</taxon>
        <taxon>Magnoliopsida</taxon>
        <taxon>eudicotyledons</taxon>
        <taxon>Gunneridae</taxon>
        <taxon>Pentapetalae</taxon>
        <taxon>rosids</taxon>
        <taxon>malvids</taxon>
        <taxon>Brassicales</taxon>
        <taxon>Brassicaceae</taxon>
        <taxon>Eutremeae</taxon>
        <taxon>Eutrema</taxon>
    </lineage>
</organism>
<gene>
    <name evidence="2" type="ORF">EUTSA_v10023029mg</name>
</gene>
<dbReference type="Gramene" id="ESQ50748">
    <property type="protein sequence ID" value="ESQ50748"/>
    <property type="gene ID" value="EUTSA_v10023029mg"/>
</dbReference>
<dbReference type="SUPFAM" id="SSF81383">
    <property type="entry name" value="F-box domain"/>
    <property type="match status" value="1"/>
</dbReference>
<dbReference type="KEGG" id="eus:EUTSA_v10023029mg"/>
<dbReference type="OMA" id="HADMITH"/>
<dbReference type="PANTHER" id="PTHR31293:SF12">
    <property type="entry name" value="RNI-LIKE SUPERFAMILY PROTEIN"/>
    <property type="match status" value="1"/>
</dbReference>
<evidence type="ECO:0000313" key="2">
    <source>
        <dbReference type="EMBL" id="ESQ50748.1"/>
    </source>
</evidence>